<dbReference type="Gene3D" id="1.50.10.20">
    <property type="match status" value="1"/>
</dbReference>
<dbReference type="AlphaFoldDB" id="A0A2K3UYP2"/>
<dbReference type="InterPro" id="IPR005198">
    <property type="entry name" value="Glyco_hydro_76"/>
</dbReference>
<evidence type="ECO:0000313" key="2">
    <source>
        <dbReference type="Proteomes" id="UP000236379"/>
    </source>
</evidence>
<proteinExistence type="predicted"/>
<dbReference type="GO" id="GO:0005975">
    <property type="term" value="P:carbohydrate metabolic process"/>
    <property type="evidence" value="ECO:0007669"/>
    <property type="project" value="InterPro"/>
</dbReference>
<sequence>MSWRVQAAQAQAALDRTFWDEAAGLYRTHEGRPAGDPLHYWWQAHALDALLDAHARGGDTHLRRARTLVAGVRRAQGGTLHNEFYDDMLWMALALERLHAATGEGVWLDGCRALWTDIRQGWNPAQGGGVAWRRTQPEYKNTPANAPAALLGARLFRRHGDPADLAFARRVWDWLLDTLVDPHSGVVWDGVNRRGDGATDLDWAYTYNEGTVIGAGTELWRATGETPFLEQARRTARAAAGRYGPVFPAEGPGDGGLFKGILARYLSLLARHDPALAPEVRALLEAGAGAALRHLSPGGLSGPDWGAAPAGALELGAALSGVTLLGSLAALEAGSPAGTLRPGAPAEHTGS</sequence>
<dbReference type="Pfam" id="PF03663">
    <property type="entry name" value="Glyco_hydro_76"/>
    <property type="match status" value="1"/>
</dbReference>
<dbReference type="PANTHER" id="PTHR47791:SF3">
    <property type="entry name" value="MEIOTICALLY UP-REGULATED GENE 191 PROTEIN"/>
    <property type="match status" value="1"/>
</dbReference>
<keyword evidence="1" id="KW-0378">Hydrolase</keyword>
<reference evidence="1 2" key="1">
    <citation type="submission" date="2018-01" db="EMBL/GenBank/DDBJ databases">
        <title>Deinococcus koreensis sp. nov., a radiation-resistant bacterium isolated from river water.</title>
        <authorList>
            <person name="Choi A."/>
        </authorList>
    </citation>
    <scope>NUCLEOTIDE SEQUENCE [LARGE SCALE GENOMIC DNA]</scope>
    <source>
        <strain evidence="1 2">SJW1-2</strain>
    </source>
</reference>
<organism evidence="1 2">
    <name type="scientific">Deinococcus koreensis</name>
    <dbReference type="NCBI Taxonomy" id="2054903"/>
    <lineage>
        <taxon>Bacteria</taxon>
        <taxon>Thermotogati</taxon>
        <taxon>Deinococcota</taxon>
        <taxon>Deinococci</taxon>
        <taxon>Deinococcales</taxon>
        <taxon>Deinococcaceae</taxon>
        <taxon>Deinococcus</taxon>
    </lineage>
</organism>
<dbReference type="OrthoDB" id="2505409at2"/>
<accession>A0A2K3UYP2</accession>
<dbReference type="SUPFAM" id="SSF48208">
    <property type="entry name" value="Six-hairpin glycosidases"/>
    <property type="match status" value="1"/>
</dbReference>
<dbReference type="RefSeq" id="WP_103312108.1">
    <property type="nucleotide sequence ID" value="NZ_PPPD01000001.1"/>
</dbReference>
<dbReference type="InterPro" id="IPR008928">
    <property type="entry name" value="6-hairpin_glycosidase_sf"/>
</dbReference>
<gene>
    <name evidence="1" type="ORF">CVO96_10045</name>
</gene>
<dbReference type="InterPro" id="IPR053169">
    <property type="entry name" value="MUG_Protein"/>
</dbReference>
<keyword evidence="2" id="KW-1185">Reference proteome</keyword>
<dbReference type="Proteomes" id="UP000236379">
    <property type="component" value="Unassembled WGS sequence"/>
</dbReference>
<dbReference type="PANTHER" id="PTHR47791">
    <property type="entry name" value="MEIOTICALLY UP-REGULATED GENE 191 PROTEIN"/>
    <property type="match status" value="1"/>
</dbReference>
<evidence type="ECO:0000313" key="1">
    <source>
        <dbReference type="EMBL" id="PNY81667.1"/>
    </source>
</evidence>
<name>A0A2K3UYP2_9DEIO</name>
<dbReference type="EMBL" id="PPPD01000001">
    <property type="protein sequence ID" value="PNY81667.1"/>
    <property type="molecule type" value="Genomic_DNA"/>
</dbReference>
<protein>
    <submittedName>
        <fullName evidence="1">Glycosyl hydrolase</fullName>
    </submittedName>
</protein>
<comment type="caution">
    <text evidence="1">The sequence shown here is derived from an EMBL/GenBank/DDBJ whole genome shotgun (WGS) entry which is preliminary data.</text>
</comment>
<dbReference type="GO" id="GO:0016787">
    <property type="term" value="F:hydrolase activity"/>
    <property type="evidence" value="ECO:0007669"/>
    <property type="project" value="UniProtKB-KW"/>
</dbReference>